<organism evidence="1 2">
    <name type="scientific">Lipomyces orientalis</name>
    <dbReference type="NCBI Taxonomy" id="1233043"/>
    <lineage>
        <taxon>Eukaryota</taxon>
        <taxon>Fungi</taxon>
        <taxon>Dikarya</taxon>
        <taxon>Ascomycota</taxon>
        <taxon>Saccharomycotina</taxon>
        <taxon>Lipomycetes</taxon>
        <taxon>Lipomycetales</taxon>
        <taxon>Lipomycetaceae</taxon>
        <taxon>Lipomyces</taxon>
    </lineage>
</organism>
<name>A0ACC3TIF1_9ASCO</name>
<evidence type="ECO:0000313" key="2">
    <source>
        <dbReference type="Proteomes" id="UP001489719"/>
    </source>
</evidence>
<keyword evidence="2" id="KW-1185">Reference proteome</keyword>
<proteinExistence type="predicted"/>
<accession>A0ACC3TIF1</accession>
<reference evidence="2" key="1">
    <citation type="journal article" date="2024" name="Front. Bioeng. Biotechnol.">
        <title>Genome-scale model development and genomic sequencing of the oleaginous clade Lipomyces.</title>
        <authorList>
            <person name="Czajka J.J."/>
            <person name="Han Y."/>
            <person name="Kim J."/>
            <person name="Mondo S.J."/>
            <person name="Hofstad B.A."/>
            <person name="Robles A."/>
            <person name="Haridas S."/>
            <person name="Riley R."/>
            <person name="LaButti K."/>
            <person name="Pangilinan J."/>
            <person name="Andreopoulos W."/>
            <person name="Lipzen A."/>
            <person name="Yan J."/>
            <person name="Wang M."/>
            <person name="Ng V."/>
            <person name="Grigoriev I.V."/>
            <person name="Spatafora J.W."/>
            <person name="Magnuson J.K."/>
            <person name="Baker S.E."/>
            <person name="Pomraning K.R."/>
        </authorList>
    </citation>
    <scope>NUCLEOTIDE SEQUENCE [LARGE SCALE GENOMIC DNA]</scope>
    <source>
        <strain evidence="2">CBS 10300</strain>
    </source>
</reference>
<evidence type="ECO:0000313" key="1">
    <source>
        <dbReference type="EMBL" id="KAK9320974.1"/>
    </source>
</evidence>
<dbReference type="EMBL" id="MU970110">
    <property type="protein sequence ID" value="KAK9320974.1"/>
    <property type="molecule type" value="Genomic_DNA"/>
</dbReference>
<comment type="caution">
    <text evidence="1">The sequence shown here is derived from an EMBL/GenBank/DDBJ whole genome shotgun (WGS) entry which is preliminary data.</text>
</comment>
<protein>
    <submittedName>
        <fullName evidence="1">Uncharacterized protein</fullName>
    </submittedName>
</protein>
<gene>
    <name evidence="1" type="ORF">V1517DRAFT_187229</name>
</gene>
<sequence>MTCGLIQYLTSQQKTTPMSRKLKRSKTRRLLTGQVRSLVSSGPSLGDARYAWCQAPQYACRIRGARNTFMSFHLNPSWNCCKEEQPQANFQQPLLKSILSFTSAHISIVLSLPCLRARICNGPDVVSRSHEPRFRCASPAAVRVFLCLVCLFLVMVAYIRRGLSSKTKSRNKSCIPVAIRIYPVQSSPVQFCVVLLQSQSSPAQRGYSIVHLLAICVMCATQRKA</sequence>
<dbReference type="Proteomes" id="UP001489719">
    <property type="component" value="Unassembled WGS sequence"/>
</dbReference>